<reference evidence="1" key="1">
    <citation type="submission" date="2020-11" db="EMBL/GenBank/DDBJ databases">
        <title>Whole-genome analyses of Nonomuraea sp. K274.</title>
        <authorList>
            <person name="Veyisoglu A."/>
        </authorList>
    </citation>
    <scope>NUCLEOTIDE SEQUENCE</scope>
    <source>
        <strain evidence="1">K274</strain>
    </source>
</reference>
<sequence>MAKRIVRHGQRARAAVRALEDACTPLEEALYAGKETYWAALEGGDRAAIREAKAAKQAAASRLEETRTWLRREAEIVKLQTRTIPKLEGILARPMLVKHGKNDAKEDPAARAEVERALAAAKAELQQLTALAIPLRRQLEELGGLVVGDPVPPDLPAGSADVTAPTITVAPRARRASTDGGR</sequence>
<dbReference type="AlphaFoldDB" id="A0A931AGP7"/>
<evidence type="ECO:0000313" key="1">
    <source>
        <dbReference type="EMBL" id="MBF8191653.1"/>
    </source>
</evidence>
<dbReference type="EMBL" id="JADOGI010000170">
    <property type="protein sequence ID" value="MBF8191653.1"/>
    <property type="molecule type" value="Genomic_DNA"/>
</dbReference>
<proteinExistence type="predicted"/>
<name>A0A931AGP7_9ACTN</name>
<comment type="caution">
    <text evidence="1">The sequence shown here is derived from an EMBL/GenBank/DDBJ whole genome shotgun (WGS) entry which is preliminary data.</text>
</comment>
<keyword evidence="2" id="KW-1185">Reference proteome</keyword>
<dbReference type="Proteomes" id="UP000605361">
    <property type="component" value="Unassembled WGS sequence"/>
</dbReference>
<dbReference type="RefSeq" id="WP_195900560.1">
    <property type="nucleotide sequence ID" value="NZ_JADOGI010000170.1"/>
</dbReference>
<accession>A0A931AGP7</accession>
<organism evidence="1 2">
    <name type="scientific">Nonomuraea cypriaca</name>
    <dbReference type="NCBI Taxonomy" id="1187855"/>
    <lineage>
        <taxon>Bacteria</taxon>
        <taxon>Bacillati</taxon>
        <taxon>Actinomycetota</taxon>
        <taxon>Actinomycetes</taxon>
        <taxon>Streptosporangiales</taxon>
        <taxon>Streptosporangiaceae</taxon>
        <taxon>Nonomuraea</taxon>
    </lineage>
</organism>
<evidence type="ECO:0000313" key="2">
    <source>
        <dbReference type="Proteomes" id="UP000605361"/>
    </source>
</evidence>
<gene>
    <name evidence="1" type="ORF">ITP53_39365</name>
</gene>
<protein>
    <submittedName>
        <fullName evidence="1">Uncharacterized protein</fullName>
    </submittedName>
</protein>